<dbReference type="InterPro" id="IPR029058">
    <property type="entry name" value="AB_hydrolase_fold"/>
</dbReference>
<dbReference type="EMBL" id="JAAMPI010000450">
    <property type="protein sequence ID" value="KAF4631383.1"/>
    <property type="molecule type" value="Genomic_DNA"/>
</dbReference>
<dbReference type="Gene3D" id="3.40.50.1820">
    <property type="entry name" value="alpha/beta hydrolase"/>
    <property type="match status" value="1"/>
</dbReference>
<keyword evidence="3" id="KW-1185">Reference proteome</keyword>
<dbReference type="Pfam" id="PF07859">
    <property type="entry name" value="Abhydrolase_3"/>
    <property type="match status" value="1"/>
</dbReference>
<dbReference type="GO" id="GO:0016787">
    <property type="term" value="F:hydrolase activity"/>
    <property type="evidence" value="ECO:0007669"/>
    <property type="project" value="InterPro"/>
</dbReference>
<feature type="domain" description="Alpha/beta hydrolase fold-3" evidence="1">
    <location>
        <begin position="157"/>
        <end position="291"/>
    </location>
</feature>
<dbReference type="AlphaFoldDB" id="A0A8H4RLN8"/>
<evidence type="ECO:0000313" key="2">
    <source>
        <dbReference type="EMBL" id="KAF4631383.1"/>
    </source>
</evidence>
<proteinExistence type="predicted"/>
<dbReference type="InterPro" id="IPR013094">
    <property type="entry name" value="AB_hydrolase_3"/>
</dbReference>
<name>A0A8H4RLN8_9HELO</name>
<accession>A0A8H4RLN8</accession>
<comment type="caution">
    <text evidence="2">The sequence shown here is derived from an EMBL/GenBank/DDBJ whole genome shotgun (WGS) entry which is preliminary data.</text>
</comment>
<dbReference type="OrthoDB" id="2152029at2759"/>
<reference evidence="2 3" key="1">
    <citation type="submission" date="2020-03" db="EMBL/GenBank/DDBJ databases">
        <title>Draft Genome Sequence of Cudoniella acicularis.</title>
        <authorList>
            <person name="Buettner E."/>
            <person name="Kellner H."/>
        </authorList>
    </citation>
    <scope>NUCLEOTIDE SEQUENCE [LARGE SCALE GENOMIC DNA]</scope>
    <source>
        <strain evidence="2 3">DSM 108380</strain>
    </source>
</reference>
<organism evidence="2 3">
    <name type="scientific">Cudoniella acicularis</name>
    <dbReference type="NCBI Taxonomy" id="354080"/>
    <lineage>
        <taxon>Eukaryota</taxon>
        <taxon>Fungi</taxon>
        <taxon>Dikarya</taxon>
        <taxon>Ascomycota</taxon>
        <taxon>Pezizomycotina</taxon>
        <taxon>Leotiomycetes</taxon>
        <taxon>Helotiales</taxon>
        <taxon>Tricladiaceae</taxon>
        <taxon>Cudoniella</taxon>
    </lineage>
</organism>
<protein>
    <recommendedName>
        <fullName evidence="1">Alpha/beta hydrolase fold-3 domain-containing protein</fullName>
    </recommendedName>
</protein>
<sequence length="297" mass="32568">MAAPERTGSSVLSQIMKPNGTAEASNTNNASIRVDQRKSRSIANATLQLLIKSISPIILKLGPPQPPGSPRLTPHKSAQDLCPIVETQLENIWIYTFINDSAGIALPKTTQAILLCWRVFKTLRLKNIGCYIRSLPTIQLRNPFRICGDFTRHWSLEKKKEGRWITLMGDSAGANIALTLDIYAATMFLNSSVEGCSVLRNVLAICPPTDLRNQIPGIDSIAHKDPVLSRKIIEDAASAWLGDWSRSDPQLSPIFADLGALKHANIKVDGIIAGHDALTPDAILFREHLADVRAVRN</sequence>
<gene>
    <name evidence="2" type="ORF">G7Y89_g6749</name>
</gene>
<dbReference type="SUPFAM" id="SSF53474">
    <property type="entry name" value="alpha/beta-Hydrolases"/>
    <property type="match status" value="1"/>
</dbReference>
<dbReference type="Proteomes" id="UP000566819">
    <property type="component" value="Unassembled WGS sequence"/>
</dbReference>
<evidence type="ECO:0000313" key="3">
    <source>
        <dbReference type="Proteomes" id="UP000566819"/>
    </source>
</evidence>
<evidence type="ECO:0000259" key="1">
    <source>
        <dbReference type="Pfam" id="PF07859"/>
    </source>
</evidence>